<dbReference type="KEGG" id="cyu:UCYN_04420"/>
<evidence type="ECO:0000313" key="2">
    <source>
        <dbReference type="Proteomes" id="UP000001405"/>
    </source>
</evidence>
<sequence>MNKRMIYQRWFLSIILGCGLSLGRYMPVYAVKTNDIPMELQEFIAKVDDAANSKNLKSVKSFYGDQYITTDGLTLNKLAEGISKLWIEYPNLRYQTKILSWEKKDKSWLVKTLTKISGNSISNGREIRLESTIKSYQSLQKNKIVEQEILSEITKLTTGKQPPTVIVNLPTTVKIGETFDFDVILSEPLGDNLLAGMAISGEVDTNNYLNPPKMPLKLLKSGGLFKRISIKDNLQDHWLSSILVRNDGITMITQRVKVIP</sequence>
<dbReference type="AlphaFoldDB" id="D3ENX6"/>
<proteinExistence type="predicted"/>
<reference evidence="1 2" key="1">
    <citation type="journal article" date="2010" name="Nature">
        <title>Metabolic streamlining in an open-ocean nitrogen-fixing cyanobacterium.</title>
        <authorList>
            <person name="Tripp H.J."/>
            <person name="Bench S.R."/>
            <person name="Turk K.A."/>
            <person name="Foster R.A."/>
            <person name="Desany B.A."/>
            <person name="Niazi F."/>
            <person name="Affourtit J.P."/>
            <person name="Zehr J.P."/>
        </authorList>
    </citation>
    <scope>NUCLEOTIDE SEQUENCE [LARGE SCALE GENOMIC DNA]</scope>
    <source>
        <strain evidence="2">ALOHA</strain>
    </source>
</reference>
<dbReference type="Proteomes" id="UP000001405">
    <property type="component" value="Chromosome"/>
</dbReference>
<keyword evidence="2" id="KW-1185">Reference proteome</keyword>
<evidence type="ECO:0008006" key="3">
    <source>
        <dbReference type="Google" id="ProtNLM"/>
    </source>
</evidence>
<dbReference type="STRING" id="1453429.UCYN_04420"/>
<dbReference type="EMBL" id="CP001842">
    <property type="protein sequence ID" value="ADB95176.1"/>
    <property type="molecule type" value="Genomic_DNA"/>
</dbReference>
<accession>D3ENX6</accession>
<gene>
    <name evidence="1" type="ordered locus">UCYN_04420</name>
</gene>
<dbReference type="RefSeq" id="WP_012953841.1">
    <property type="nucleotide sequence ID" value="NC_013771.1"/>
</dbReference>
<dbReference type="HOGENOM" id="CLU_074052_0_0_3"/>
<protein>
    <recommendedName>
        <fullName evidence="3">Nuclear transport factor 2 family protein</fullName>
    </recommendedName>
</protein>
<organism evidence="2">
    <name type="scientific">Atelocyanobacterium thalassa (isolate ALOHA)</name>
    <dbReference type="NCBI Taxonomy" id="1453429"/>
    <lineage>
        <taxon>Bacteria</taxon>
        <taxon>Bacillati</taxon>
        <taxon>Cyanobacteriota</taxon>
        <taxon>Cyanophyceae</taxon>
        <taxon>Oscillatoriophycideae</taxon>
        <taxon>Chroococcales</taxon>
        <taxon>Aphanothecaceae</taxon>
        <taxon>Candidatus Atelocyanobacterium</taxon>
        <taxon>Candidatus Atelocyanobacterium thalassae</taxon>
    </lineage>
</organism>
<name>D3ENX6_ATETH</name>
<evidence type="ECO:0000313" key="1">
    <source>
        <dbReference type="EMBL" id="ADB95176.1"/>
    </source>
</evidence>